<dbReference type="OrthoDB" id="10070467at2759"/>
<dbReference type="InterPro" id="IPR001073">
    <property type="entry name" value="C1q_dom"/>
</dbReference>
<organism evidence="3 4">
    <name type="scientific">Fopius arisanus</name>
    <dbReference type="NCBI Taxonomy" id="64838"/>
    <lineage>
        <taxon>Eukaryota</taxon>
        <taxon>Metazoa</taxon>
        <taxon>Ecdysozoa</taxon>
        <taxon>Arthropoda</taxon>
        <taxon>Hexapoda</taxon>
        <taxon>Insecta</taxon>
        <taxon>Pterygota</taxon>
        <taxon>Neoptera</taxon>
        <taxon>Endopterygota</taxon>
        <taxon>Hymenoptera</taxon>
        <taxon>Apocrita</taxon>
        <taxon>Ichneumonoidea</taxon>
        <taxon>Braconidae</taxon>
        <taxon>Opiinae</taxon>
        <taxon>Fopius</taxon>
    </lineage>
</organism>
<accession>A0A9R1TF29</accession>
<proteinExistence type="predicted"/>
<keyword evidence="1" id="KW-0732">Signal</keyword>
<feature type="domain" description="C1q" evidence="2">
    <location>
        <begin position="38"/>
        <end position="161"/>
    </location>
</feature>
<evidence type="ECO:0000313" key="4">
    <source>
        <dbReference type="RefSeq" id="XP_011308432.1"/>
    </source>
</evidence>
<gene>
    <name evidence="4" type="primary">LOC105269687</name>
</gene>
<name>A0A9R1TF29_9HYME</name>
<evidence type="ECO:0000313" key="3">
    <source>
        <dbReference type="Proteomes" id="UP000694866"/>
    </source>
</evidence>
<dbReference type="Gene3D" id="2.60.120.40">
    <property type="match status" value="1"/>
</dbReference>
<feature type="signal peptide" evidence="1">
    <location>
        <begin position="1"/>
        <end position="17"/>
    </location>
</feature>
<dbReference type="KEGG" id="fas:105269687"/>
<dbReference type="SMART" id="SM00110">
    <property type="entry name" value="C1Q"/>
    <property type="match status" value="1"/>
</dbReference>
<dbReference type="Pfam" id="PF00386">
    <property type="entry name" value="C1q"/>
    <property type="match status" value="1"/>
</dbReference>
<dbReference type="SUPFAM" id="SSF49842">
    <property type="entry name" value="TNF-like"/>
    <property type="match status" value="1"/>
</dbReference>
<dbReference type="GeneID" id="105269687"/>
<dbReference type="CTD" id="100115426"/>
<evidence type="ECO:0000256" key="1">
    <source>
        <dbReference type="SAM" id="SignalP"/>
    </source>
</evidence>
<dbReference type="RefSeq" id="XP_011308432.1">
    <property type="nucleotide sequence ID" value="XM_011310130.1"/>
</dbReference>
<dbReference type="Proteomes" id="UP000694866">
    <property type="component" value="Unplaced"/>
</dbReference>
<evidence type="ECO:0000259" key="2">
    <source>
        <dbReference type="SMART" id="SM00110"/>
    </source>
</evidence>
<keyword evidence="3" id="KW-1185">Reference proteome</keyword>
<sequence length="162" mass="16900">MLVWLVVLGLIAYLGEAAQPDPPASGITTVGSLRIATAEDCAGVVAFSATSGTNNDARLIFSETLVNKGVGYVAETGIFTTHCPGLYQFSFAGYGSSDLKLTLKRKANKSDSWRPIVSAGPGGGANIVLFDAEIGDQFAVFVDAGKTTEGLTYTGFRVAKKL</sequence>
<dbReference type="InterPro" id="IPR008983">
    <property type="entry name" value="Tumour_necrosis_fac-like_dom"/>
</dbReference>
<reference evidence="4" key="1">
    <citation type="submission" date="2025-08" db="UniProtKB">
        <authorList>
            <consortium name="RefSeq"/>
        </authorList>
    </citation>
    <scope>IDENTIFICATION</scope>
    <source>
        <strain evidence="4">USDA-PBARC FA_bdor</strain>
        <tissue evidence="4">Whole organism</tissue>
    </source>
</reference>
<dbReference type="AlphaFoldDB" id="A0A9R1TF29"/>
<feature type="chain" id="PRO_5040490935" description="C1q domain-containing protein" evidence="1">
    <location>
        <begin position="18"/>
        <end position="162"/>
    </location>
</feature>
<protein>
    <recommendedName>
        <fullName evidence="2">C1q domain-containing protein</fullName>
    </recommendedName>
</protein>